<evidence type="ECO:0000313" key="1">
    <source>
        <dbReference type="EMBL" id="MPC56546.1"/>
    </source>
</evidence>
<gene>
    <name evidence="1" type="ORF">E2C01_050508</name>
</gene>
<evidence type="ECO:0000313" key="2">
    <source>
        <dbReference type="Proteomes" id="UP000324222"/>
    </source>
</evidence>
<organism evidence="1 2">
    <name type="scientific">Portunus trituberculatus</name>
    <name type="common">Swimming crab</name>
    <name type="synonym">Neptunus trituberculatus</name>
    <dbReference type="NCBI Taxonomy" id="210409"/>
    <lineage>
        <taxon>Eukaryota</taxon>
        <taxon>Metazoa</taxon>
        <taxon>Ecdysozoa</taxon>
        <taxon>Arthropoda</taxon>
        <taxon>Crustacea</taxon>
        <taxon>Multicrustacea</taxon>
        <taxon>Malacostraca</taxon>
        <taxon>Eumalacostraca</taxon>
        <taxon>Eucarida</taxon>
        <taxon>Decapoda</taxon>
        <taxon>Pleocyemata</taxon>
        <taxon>Brachyura</taxon>
        <taxon>Eubrachyura</taxon>
        <taxon>Portunoidea</taxon>
        <taxon>Portunidae</taxon>
        <taxon>Portuninae</taxon>
        <taxon>Portunus</taxon>
    </lineage>
</organism>
<keyword evidence="2" id="KW-1185">Reference proteome</keyword>
<protein>
    <submittedName>
        <fullName evidence="1">Uncharacterized protein</fullName>
    </submittedName>
</protein>
<dbReference type="EMBL" id="VSRR010014026">
    <property type="protein sequence ID" value="MPC56546.1"/>
    <property type="molecule type" value="Genomic_DNA"/>
</dbReference>
<dbReference type="AlphaFoldDB" id="A0A5B7GG59"/>
<comment type="caution">
    <text evidence="1">The sequence shown here is derived from an EMBL/GenBank/DDBJ whole genome shotgun (WGS) entry which is preliminary data.</text>
</comment>
<name>A0A5B7GG59_PORTR</name>
<proteinExistence type="predicted"/>
<accession>A0A5B7GG59</accession>
<sequence>MEQAFSPPLLSPQHVYVSKRENLWYTSNRDETLYGFLRSSVLITYLEKLLLFTSDKNTG</sequence>
<dbReference type="Proteomes" id="UP000324222">
    <property type="component" value="Unassembled WGS sequence"/>
</dbReference>
<reference evidence="1 2" key="1">
    <citation type="submission" date="2019-05" db="EMBL/GenBank/DDBJ databases">
        <title>Another draft genome of Portunus trituberculatus and its Hox gene families provides insights of decapod evolution.</title>
        <authorList>
            <person name="Jeong J.-H."/>
            <person name="Song I."/>
            <person name="Kim S."/>
            <person name="Choi T."/>
            <person name="Kim D."/>
            <person name="Ryu S."/>
            <person name="Kim W."/>
        </authorList>
    </citation>
    <scope>NUCLEOTIDE SEQUENCE [LARGE SCALE GENOMIC DNA]</scope>
    <source>
        <tissue evidence="1">Muscle</tissue>
    </source>
</reference>